<feature type="region of interest" description="Disordered" evidence="1">
    <location>
        <begin position="1110"/>
        <end position="1139"/>
    </location>
</feature>
<dbReference type="Pfam" id="PF14420">
    <property type="entry name" value="Clr5"/>
    <property type="match status" value="1"/>
</dbReference>
<feature type="compositionally biased region" description="Low complexity" evidence="1">
    <location>
        <begin position="9"/>
        <end position="20"/>
    </location>
</feature>
<sequence>MTSRPVPIPAARTIAATASRPGRHHDEPDGSGKFVQLRSCEPVPQLVFIIEKRRSIRQLVAEILSPVLKKTIWEAIGRTDIPGSPLEFDVTAFLTHYDALRAQLDAFQQNLPNHRETLELRLFVGGCLLDQSLYHGAVPQLCQSLPEGANLAYLQDMLHQSLMSGLDELDDCFRLGLLTEEAAALEVQAFNHRFEQLAYAGNLYALQEHVEPAVRSGEIEVQYNHTFLANVLAGGHSITHQYLIDLSQRTLSKPNSEGRDVSMHPMYEAIKRGQLQSVRLCVLNGHSFVGFVHQDQDGTLLRNVTPLSAAVMWEQTDILRLLLDAGPPYLDGWPQAMSWAAAYSSPEVLNILRKFEKQHMASHVHPQSIPPPYLGIQPSSSHLEATPQRPDLPPRLSREPSKSISEIANRIAGLGWEERLRRTDYLCDISPGASTPTPIVSSWTAGTVRSSSQGSALPAYSIIQPSCAQNYRLKIGRQVVRKLESICERLRSSLSASPWDSAAPCFSSARNVWQVGLECARQLLRNKTPSHVLDVVQLLLVVEALDATTEACSPDLEARDHDRWRAAIDAQEQRMFDDLVAFAFGDSRGPSWNSSSDINELWRVQELAQNLVSVNSGAISKTERSPIRGLRLPFIYGCHHAWQKDDQRLEERGATSSHKNAAGNASAPVSNDSWTDWSGGDDFDLFDFIKVEAVQEENNRPRLTDLNHKTDEQDAAWKSIAPTVVLLLGSQEFSKMLYAIKRIQLPHEAGSVGTIGERAQSGLGKPPRALDQLEDFCSIIKRPTSGHSIEALPTTPLDGSYVSLIPTMKAWIQGCFASEDKLSQSLDPYFLQCGTESRALSSEDLAHSKPVERLRCHSIGCPKTFSNVSNRNKHMREGCAFRENPGYRCRNEALSSPCAAFGIRAMQPSSTVHIERWRREDSNKEGSNQGGMGRGCLKCSGEHRGPLKPTANPPATAGCPAYDSDKQSHGAARSERTETLVHREDSWPWEGQQQQQQQQQQQFLGCGCKWWLAGGRGPGGGIVELVLVRCGMPLEMRSRNGTVDVIAGKIDTIISSPCRRLDNKLLYYYYLLSRSVLYTAYPSEELREHQRLMNTFPGASSSAATASNINTTHMSPIPRSPAHRRDTSSESGKKRIPSEQWEAKRGIITQLYQDEKKSLKEVMDYLEKEHGFTATVKMFKMRIWKWGLDKKLKSDEVLAIMILKRDRDEANKPSEFTIRGQPVDMDNIDRYIKRNPQLVARFHAGDLPSMQTAREVQCRTPSPQPPPMLPMSRHGTPIAGATPPQQLEVLALLKEYIEESFCSGRWSWEYNVSCTTTTVDDRSDELFERTLTSLALINRCMARSETSPVDMVLEPSFASLEEMLEPAFAAMKELVSVQSPIFATRMLSLLWFLDTHHKSDLLQLIVTQLATIVEEILGLQNRMTSIWRILARDAAYDYRSLCESAYVTLVPLLEQRIGPANLITTMLYGDHVDYLFHSARLDEAMSVCSSYQARAEGPGIQHPWIAELAAIKRAIADTQEDINGTIAAIGLDLTNSNPEALLLEDHQRRATLLLRQGNLAMQAGQPSSAALQYSQAVQILQGGDNADPRLLLASLANLEAAQTRLGEGQAAAGTRAARMNLQGVFAAETDALAAEQRRARGSVSSSSGMSMMSGERRSSGAGVVEGGEIMTSTTAAAAAGGGWIVPAAVQSPAVSGSEAGWGWSPEAIMSPRSSAMNDWRFPM</sequence>
<accession>A0AA39GR84</accession>
<comment type="caution">
    <text evidence="3">The sequence shown here is derived from an EMBL/GenBank/DDBJ whole genome shotgun (WGS) entry which is preliminary data.</text>
</comment>
<feature type="region of interest" description="Disordered" evidence="1">
    <location>
        <begin position="647"/>
        <end position="675"/>
    </location>
</feature>
<feature type="compositionally biased region" description="Basic and acidic residues" evidence="1">
    <location>
        <begin position="1123"/>
        <end position="1139"/>
    </location>
</feature>
<keyword evidence="4" id="KW-1185">Reference proteome</keyword>
<evidence type="ECO:0000259" key="2">
    <source>
        <dbReference type="Pfam" id="PF14420"/>
    </source>
</evidence>
<proteinExistence type="predicted"/>
<feature type="compositionally biased region" description="Basic and acidic residues" evidence="1">
    <location>
        <begin position="963"/>
        <end position="986"/>
    </location>
</feature>
<dbReference type="PANTHER" id="PTHR38788:SF3">
    <property type="entry name" value="CLR5 DOMAIN-CONTAINING PROTEIN"/>
    <property type="match status" value="1"/>
</dbReference>
<protein>
    <recommendedName>
        <fullName evidence="2">Clr5 domain-containing protein</fullName>
    </recommendedName>
</protein>
<name>A0AA39GR84_SARSR</name>
<feature type="domain" description="Clr5" evidence="2">
    <location>
        <begin position="1138"/>
        <end position="1190"/>
    </location>
</feature>
<evidence type="ECO:0000313" key="4">
    <source>
        <dbReference type="Proteomes" id="UP001175261"/>
    </source>
</evidence>
<dbReference type="PANTHER" id="PTHR38788">
    <property type="entry name" value="CLR5 DOMAIN-CONTAINING PROTEIN"/>
    <property type="match status" value="1"/>
</dbReference>
<reference evidence="3" key="1">
    <citation type="submission" date="2022-10" db="EMBL/GenBank/DDBJ databases">
        <title>Determination and structural analysis of whole genome sequence of Sarocladium strictum F4-1.</title>
        <authorList>
            <person name="Hu L."/>
            <person name="Jiang Y."/>
        </authorList>
    </citation>
    <scope>NUCLEOTIDE SEQUENCE</scope>
    <source>
        <strain evidence="3">F4-1</strain>
    </source>
</reference>
<feature type="region of interest" description="Disordered" evidence="1">
    <location>
        <begin position="364"/>
        <end position="401"/>
    </location>
</feature>
<dbReference type="Proteomes" id="UP001175261">
    <property type="component" value="Unassembled WGS sequence"/>
</dbReference>
<evidence type="ECO:0000256" key="1">
    <source>
        <dbReference type="SAM" id="MobiDB-lite"/>
    </source>
</evidence>
<organism evidence="3 4">
    <name type="scientific">Sarocladium strictum</name>
    <name type="common">Black bundle disease fungus</name>
    <name type="synonym">Acremonium strictum</name>
    <dbReference type="NCBI Taxonomy" id="5046"/>
    <lineage>
        <taxon>Eukaryota</taxon>
        <taxon>Fungi</taxon>
        <taxon>Dikarya</taxon>
        <taxon>Ascomycota</taxon>
        <taxon>Pezizomycotina</taxon>
        <taxon>Sordariomycetes</taxon>
        <taxon>Hypocreomycetidae</taxon>
        <taxon>Hypocreales</taxon>
        <taxon>Sarocladiaceae</taxon>
        <taxon>Sarocladium</taxon>
    </lineage>
</organism>
<dbReference type="Gene3D" id="1.25.40.20">
    <property type="entry name" value="Ankyrin repeat-containing domain"/>
    <property type="match status" value="1"/>
</dbReference>
<feature type="region of interest" description="Disordered" evidence="1">
    <location>
        <begin position="1"/>
        <end position="34"/>
    </location>
</feature>
<feature type="compositionally biased region" description="Low complexity" evidence="1">
    <location>
        <begin position="1641"/>
        <end position="1653"/>
    </location>
</feature>
<feature type="region of interest" description="Disordered" evidence="1">
    <location>
        <begin position="945"/>
        <end position="995"/>
    </location>
</feature>
<dbReference type="SUPFAM" id="SSF48403">
    <property type="entry name" value="Ankyrin repeat"/>
    <property type="match status" value="1"/>
</dbReference>
<dbReference type="InterPro" id="IPR025676">
    <property type="entry name" value="Clr5_dom"/>
</dbReference>
<evidence type="ECO:0000313" key="3">
    <source>
        <dbReference type="EMBL" id="KAK0392077.1"/>
    </source>
</evidence>
<dbReference type="EMBL" id="JAPDFR010000001">
    <property type="protein sequence ID" value="KAK0392077.1"/>
    <property type="molecule type" value="Genomic_DNA"/>
</dbReference>
<gene>
    <name evidence="3" type="ORF">NLU13_1575</name>
</gene>
<dbReference type="InterPro" id="IPR036770">
    <property type="entry name" value="Ankyrin_rpt-contain_sf"/>
</dbReference>
<feature type="region of interest" description="Disordered" evidence="1">
    <location>
        <begin position="1637"/>
        <end position="1662"/>
    </location>
</feature>